<keyword evidence="2" id="KW-1133">Transmembrane helix</keyword>
<dbReference type="EMBL" id="OOEF01000057">
    <property type="protein sequence ID" value="SPK70559.1"/>
    <property type="molecule type" value="Genomic_DNA"/>
</dbReference>
<evidence type="ECO:0000256" key="1">
    <source>
        <dbReference type="SAM" id="MobiDB-lite"/>
    </source>
</evidence>
<sequence>MSDKLATTSNDERVQATERRLSRSRLVAVGFLLVIGYFLWTEHRAHVIQALPYLLLAACPLMHLFMHHGHGHGHHRRQGRAREGHDIDGGRR</sequence>
<evidence type="ECO:0000256" key="2">
    <source>
        <dbReference type="SAM" id="Phobius"/>
    </source>
</evidence>
<keyword evidence="2" id="KW-0472">Membrane</keyword>
<feature type="compositionally biased region" description="Basic and acidic residues" evidence="1">
    <location>
        <begin position="80"/>
        <end position="92"/>
    </location>
</feature>
<feature type="transmembrane region" description="Helical" evidence="2">
    <location>
        <begin position="46"/>
        <end position="66"/>
    </location>
</feature>
<protein>
    <recommendedName>
        <fullName evidence="5">DUF2933 domain-containing protein</fullName>
    </recommendedName>
</protein>
<dbReference type="Pfam" id="PF11666">
    <property type="entry name" value="DUF2933"/>
    <property type="match status" value="1"/>
</dbReference>
<evidence type="ECO:0008006" key="5">
    <source>
        <dbReference type="Google" id="ProtNLM"/>
    </source>
</evidence>
<feature type="region of interest" description="Disordered" evidence="1">
    <location>
        <begin position="69"/>
        <end position="92"/>
    </location>
</feature>
<dbReference type="RefSeq" id="WP_115667024.1">
    <property type="nucleotide sequence ID" value="NZ_OOEF01000057.1"/>
</dbReference>
<dbReference type="AlphaFoldDB" id="A0A375IAL5"/>
<keyword evidence="2" id="KW-0812">Transmembrane</keyword>
<dbReference type="InterPro" id="IPR021682">
    <property type="entry name" value="DUF2933"/>
</dbReference>
<name>A0A375IAL5_9BURK</name>
<evidence type="ECO:0000313" key="3">
    <source>
        <dbReference type="EMBL" id="SPK70559.1"/>
    </source>
</evidence>
<feature type="compositionally biased region" description="Basic residues" evidence="1">
    <location>
        <begin position="69"/>
        <end position="79"/>
    </location>
</feature>
<reference evidence="3 4" key="1">
    <citation type="submission" date="2018-01" db="EMBL/GenBank/DDBJ databases">
        <authorList>
            <person name="Gaut B.S."/>
            <person name="Morton B.R."/>
            <person name="Clegg M.T."/>
            <person name="Duvall M.R."/>
        </authorList>
    </citation>
    <scope>NUCLEOTIDE SEQUENCE [LARGE SCALE GENOMIC DNA]</scope>
    <source>
        <strain evidence="3">Cupriavidus taiwanensis LMG 19425</strain>
    </source>
</reference>
<proteinExistence type="predicted"/>
<feature type="transmembrane region" description="Helical" evidence="2">
    <location>
        <begin position="21"/>
        <end position="40"/>
    </location>
</feature>
<evidence type="ECO:0000313" key="4">
    <source>
        <dbReference type="Proteomes" id="UP000255505"/>
    </source>
</evidence>
<gene>
    <name evidence="3" type="ORF">CT19425_U600053</name>
</gene>
<organism evidence="3 4">
    <name type="scientific">Cupriavidus taiwanensis</name>
    <dbReference type="NCBI Taxonomy" id="164546"/>
    <lineage>
        <taxon>Bacteria</taxon>
        <taxon>Pseudomonadati</taxon>
        <taxon>Pseudomonadota</taxon>
        <taxon>Betaproteobacteria</taxon>
        <taxon>Burkholderiales</taxon>
        <taxon>Burkholderiaceae</taxon>
        <taxon>Cupriavidus</taxon>
    </lineage>
</organism>
<dbReference type="Proteomes" id="UP000255505">
    <property type="component" value="Unassembled WGS sequence"/>
</dbReference>
<accession>A0A375IAL5</accession>